<name>A0ABU5N6B6_9MICO</name>
<evidence type="ECO:0000313" key="3">
    <source>
        <dbReference type="Proteomes" id="UP001291912"/>
    </source>
</evidence>
<protein>
    <submittedName>
        <fullName evidence="2">SIP domain-containing protein</fullName>
    </submittedName>
</protein>
<feature type="domain" description="SIP-like Rossmann fold" evidence="1">
    <location>
        <begin position="24"/>
        <end position="85"/>
    </location>
</feature>
<dbReference type="InterPro" id="IPR007037">
    <property type="entry name" value="SIP_rossman_dom"/>
</dbReference>
<reference evidence="2 3" key="1">
    <citation type="submission" date="2023-10" db="EMBL/GenBank/DDBJ databases">
        <title>Microbacterium xanthum sp. nov., isolated from seaweed.</title>
        <authorList>
            <person name="Lee S.D."/>
        </authorList>
    </citation>
    <scope>NUCLEOTIDE SEQUENCE [LARGE SCALE GENOMIC DNA]</scope>
    <source>
        <strain evidence="2 3">KCTC 19124</strain>
    </source>
</reference>
<gene>
    <name evidence="2" type="ORF">R2Q92_07210</name>
</gene>
<evidence type="ECO:0000313" key="2">
    <source>
        <dbReference type="EMBL" id="MDZ8161626.1"/>
    </source>
</evidence>
<evidence type="ECO:0000259" key="1">
    <source>
        <dbReference type="Pfam" id="PF04954"/>
    </source>
</evidence>
<sequence>MTERTPSSEHGTAACRAPRHSRVQHLVAADESSLGELEVLLATLPLCSTGRVFIEVPDESWIGTVSAPARMTVTWLARSRRSGLPGTGRACAPGAALHRAVVAWADEMLCESDDQTRVILMGGYLGTADIVDHLTGVRGIPGSSIRTPERFGLATAR</sequence>
<accession>A0ABU5N6B6</accession>
<keyword evidence="3" id="KW-1185">Reference proteome</keyword>
<dbReference type="InterPro" id="IPR039261">
    <property type="entry name" value="FNR_nucleotide-bd"/>
</dbReference>
<dbReference type="Pfam" id="PF04954">
    <property type="entry name" value="SIP"/>
    <property type="match status" value="1"/>
</dbReference>
<dbReference type="Gene3D" id="3.40.50.80">
    <property type="entry name" value="Nucleotide-binding domain of ferredoxin-NADP reductase (FNR) module"/>
    <property type="match status" value="1"/>
</dbReference>
<organism evidence="2 3">
    <name type="scientific">Microbacterium aquimaris</name>
    <dbReference type="NCBI Taxonomy" id="459816"/>
    <lineage>
        <taxon>Bacteria</taxon>
        <taxon>Bacillati</taxon>
        <taxon>Actinomycetota</taxon>
        <taxon>Actinomycetes</taxon>
        <taxon>Micrococcales</taxon>
        <taxon>Microbacteriaceae</taxon>
        <taxon>Microbacterium</taxon>
    </lineage>
</organism>
<comment type="caution">
    <text evidence="2">The sequence shown here is derived from an EMBL/GenBank/DDBJ whole genome shotgun (WGS) entry which is preliminary data.</text>
</comment>
<dbReference type="RefSeq" id="WP_194425117.1">
    <property type="nucleotide sequence ID" value="NZ_BAAAPT010000001.1"/>
</dbReference>
<dbReference type="EMBL" id="JAWJYN010000001">
    <property type="protein sequence ID" value="MDZ8161626.1"/>
    <property type="molecule type" value="Genomic_DNA"/>
</dbReference>
<dbReference type="Proteomes" id="UP001291912">
    <property type="component" value="Unassembled WGS sequence"/>
</dbReference>
<proteinExistence type="predicted"/>